<evidence type="ECO:0000313" key="1">
    <source>
        <dbReference type="Proteomes" id="UP001652625"/>
    </source>
</evidence>
<proteinExistence type="predicted"/>
<name>A0ABM4C327_HYDVU</name>
<sequence length="237" mass="27511">MGMFSDAKGQCANGTICYISSKLRSKKNGMSDYLDNLDELSREKVVKWSICIARKKRMKTRLLHNEIRAEITGRLSCKRQKMDEKQKRKLERELCILTTSEMMHKYKHLTAKQLEDLNDVMSERVVGRKLGHEWYDADNSKFVIYDGSVEKVNKRLQDRIYTISYWKKEEIDMEAVEYKMKKIQIAADVITGWILQLSSCNVVKIVMRLKAGQEGTSDMAHVPPLMSIYTPLAYAVK</sequence>
<dbReference type="RefSeq" id="XP_065655946.1">
    <property type="nucleotide sequence ID" value="XM_065799874.1"/>
</dbReference>
<accession>A0ABM4C327</accession>
<protein>
    <submittedName>
        <fullName evidence="2">Uncharacterized protein LOC136081779</fullName>
    </submittedName>
</protein>
<keyword evidence="1" id="KW-1185">Reference proteome</keyword>
<gene>
    <name evidence="2" type="primary">LOC136081779</name>
</gene>
<dbReference type="Proteomes" id="UP001652625">
    <property type="component" value="Chromosome 06"/>
</dbReference>
<reference evidence="2" key="1">
    <citation type="submission" date="2025-08" db="UniProtKB">
        <authorList>
            <consortium name="RefSeq"/>
        </authorList>
    </citation>
    <scope>IDENTIFICATION</scope>
</reference>
<evidence type="ECO:0000313" key="2">
    <source>
        <dbReference type="RefSeq" id="XP_065655946.1"/>
    </source>
</evidence>
<dbReference type="GeneID" id="136081779"/>
<organism evidence="1 2">
    <name type="scientific">Hydra vulgaris</name>
    <name type="common">Hydra</name>
    <name type="synonym">Hydra attenuata</name>
    <dbReference type="NCBI Taxonomy" id="6087"/>
    <lineage>
        <taxon>Eukaryota</taxon>
        <taxon>Metazoa</taxon>
        <taxon>Cnidaria</taxon>
        <taxon>Hydrozoa</taxon>
        <taxon>Hydroidolina</taxon>
        <taxon>Anthoathecata</taxon>
        <taxon>Aplanulata</taxon>
        <taxon>Hydridae</taxon>
        <taxon>Hydra</taxon>
    </lineage>
</organism>